<feature type="region of interest" description="Disordered" evidence="1">
    <location>
        <begin position="1"/>
        <end position="110"/>
    </location>
</feature>
<feature type="compositionally biased region" description="Low complexity" evidence="1">
    <location>
        <begin position="564"/>
        <end position="588"/>
    </location>
</feature>
<feature type="compositionally biased region" description="Pro residues" evidence="1">
    <location>
        <begin position="56"/>
        <end position="71"/>
    </location>
</feature>
<reference evidence="3" key="1">
    <citation type="journal article" date="2018" name="Nat. Microbiol.">
        <title>Leveraging single-cell genomics to expand the fungal tree of life.</title>
        <authorList>
            <person name="Ahrendt S.R."/>
            <person name="Quandt C.A."/>
            <person name="Ciobanu D."/>
            <person name="Clum A."/>
            <person name="Salamov A."/>
            <person name="Andreopoulos B."/>
            <person name="Cheng J.F."/>
            <person name="Woyke T."/>
            <person name="Pelin A."/>
            <person name="Henrissat B."/>
            <person name="Reynolds N.K."/>
            <person name="Benny G.L."/>
            <person name="Smith M.E."/>
            <person name="James T.Y."/>
            <person name="Grigoriev I.V."/>
        </authorList>
    </citation>
    <scope>NUCLEOTIDE SEQUENCE [LARGE SCALE GENOMIC DNA]</scope>
</reference>
<feature type="compositionally biased region" description="Low complexity" evidence="1">
    <location>
        <begin position="301"/>
        <end position="314"/>
    </location>
</feature>
<feature type="compositionally biased region" description="Polar residues" evidence="1">
    <location>
        <begin position="348"/>
        <end position="365"/>
    </location>
</feature>
<feature type="compositionally biased region" description="Low complexity" evidence="1">
    <location>
        <begin position="195"/>
        <end position="224"/>
    </location>
</feature>
<accession>A0A4P9W769</accession>
<evidence type="ECO:0000256" key="1">
    <source>
        <dbReference type="SAM" id="MobiDB-lite"/>
    </source>
</evidence>
<evidence type="ECO:0000313" key="3">
    <source>
        <dbReference type="Proteomes" id="UP000269721"/>
    </source>
</evidence>
<proteinExistence type="predicted"/>
<protein>
    <submittedName>
        <fullName evidence="2">Uncharacterized protein</fullName>
    </submittedName>
</protein>
<feature type="compositionally biased region" description="Gly residues" evidence="1">
    <location>
        <begin position="174"/>
        <end position="194"/>
    </location>
</feature>
<feature type="region of interest" description="Disordered" evidence="1">
    <location>
        <begin position="563"/>
        <end position="645"/>
    </location>
</feature>
<feature type="compositionally biased region" description="Basic and acidic residues" evidence="1">
    <location>
        <begin position="229"/>
        <end position="240"/>
    </location>
</feature>
<evidence type="ECO:0000313" key="2">
    <source>
        <dbReference type="EMBL" id="RKO85996.1"/>
    </source>
</evidence>
<sequence>MESNKRPHSPDPIPPRTPSSSSSQPRPAASPTSLPSSSSSAAPKSVPTTPTRQHIPLPPRPGGKNSPPLPAVNPMIKHPLPPHAPSTIPPGSVTSSIPAPVMRHMPTARPQPFAYSPQSFLPPLSALNVSPTTISKVISVIPPAPPSPATTSGTKTGGGTARPVVSTSPKGTQNGTGAGSGNGTGTGSGSGGVGPVASGSAITAEGTANATSGGTAAVAGSLAGPAKRQRTDEGPRDVPSEPRQLPQLPGRPESPAQLYYFKRKSSPISSAPLYCFLSNSGVAVLIGSAGGDAIFDKKSDSSSTRASRSPPHSSQIAGSAGYSNGGRGRASFSGQGAEPASLTRRPSDTTSVSVSSALTPTDSQPTAVATSGQSASSSAPSSQSTSTPSTSSTTALPFEQPPAKTGRATFNYPGPGAPAISFDASSSSRFIPGWSPKSKVPRPPGATSDFSAGVTKPASGPSASGGGPNPVVSLAPAPPPSIGPPAIAPRPPSSAASPFVSSSAASTPTLIAPAPAVTAPTTQAPASPTPTPFGVAPAAYIPPAFSAYPPQAYYPTLATLAHRPSASTQPASAGATPPQAQQAPVATALGPSSQGVFHPATAPQRTLAPRIPTLTTAALPTSTSSRQAGMEKAREEAKRRRKPGDVVVVNDARLLKTPNGVQEQYLGRCGGP</sequence>
<feature type="compositionally biased region" description="Basic and acidic residues" evidence="1">
    <location>
        <begin position="629"/>
        <end position="638"/>
    </location>
</feature>
<feature type="non-terminal residue" evidence="2">
    <location>
        <position position="672"/>
    </location>
</feature>
<organism evidence="2 3">
    <name type="scientific">Blyttiomyces helicus</name>
    <dbReference type="NCBI Taxonomy" id="388810"/>
    <lineage>
        <taxon>Eukaryota</taxon>
        <taxon>Fungi</taxon>
        <taxon>Fungi incertae sedis</taxon>
        <taxon>Chytridiomycota</taxon>
        <taxon>Chytridiomycota incertae sedis</taxon>
        <taxon>Chytridiomycetes</taxon>
        <taxon>Chytridiomycetes incertae sedis</taxon>
        <taxon>Blyttiomyces</taxon>
    </lineage>
</organism>
<gene>
    <name evidence="2" type="ORF">BDK51DRAFT_41425</name>
</gene>
<feature type="region of interest" description="Disordered" evidence="1">
    <location>
        <begin position="296"/>
        <end position="505"/>
    </location>
</feature>
<feature type="compositionally biased region" description="Low complexity" evidence="1">
    <location>
        <begin position="605"/>
        <end position="626"/>
    </location>
</feature>
<name>A0A4P9W769_9FUNG</name>
<feature type="compositionally biased region" description="Low complexity" evidence="1">
    <location>
        <begin position="366"/>
        <end position="395"/>
    </location>
</feature>
<dbReference type="EMBL" id="KZ998566">
    <property type="protein sequence ID" value="RKO85996.1"/>
    <property type="molecule type" value="Genomic_DNA"/>
</dbReference>
<feature type="compositionally biased region" description="Pro residues" evidence="1">
    <location>
        <begin position="79"/>
        <end position="88"/>
    </location>
</feature>
<feature type="compositionally biased region" description="Low complexity" evidence="1">
    <location>
        <begin position="18"/>
        <end position="51"/>
    </location>
</feature>
<dbReference type="AlphaFoldDB" id="A0A4P9W769"/>
<feature type="compositionally biased region" description="Pro residues" evidence="1">
    <location>
        <begin position="476"/>
        <end position="492"/>
    </location>
</feature>
<dbReference type="Proteomes" id="UP000269721">
    <property type="component" value="Unassembled WGS sequence"/>
</dbReference>
<feature type="compositionally biased region" description="Low complexity" evidence="1">
    <location>
        <begin position="493"/>
        <end position="505"/>
    </location>
</feature>
<feature type="region of interest" description="Disordered" evidence="1">
    <location>
        <begin position="140"/>
        <end position="258"/>
    </location>
</feature>
<keyword evidence="3" id="KW-1185">Reference proteome</keyword>